<protein>
    <recommendedName>
        <fullName evidence="2">C2H2-type domain-containing protein</fullName>
    </recommendedName>
</protein>
<keyword evidence="4" id="KW-1185">Reference proteome</keyword>
<feature type="compositionally biased region" description="Basic and acidic residues" evidence="1">
    <location>
        <begin position="103"/>
        <end position="114"/>
    </location>
</feature>
<dbReference type="EMBL" id="BLXT01006425">
    <property type="protein sequence ID" value="GFO31714.1"/>
    <property type="molecule type" value="Genomic_DNA"/>
</dbReference>
<sequence length="129" mass="14557">MPNRLMKELILRCGQVQHSLVCQDCGLGLTDCLQLRSHLHRRHIVAAKCCTSVVRRLVPLFIKWQKKVKFGLVWFLCIVSPQQVDLRLSGPSSGQCVGGGARTLDRKVPRDHRAGPLSSVPLRPRQRDK</sequence>
<feature type="domain" description="C2H2-type" evidence="2">
    <location>
        <begin position="22"/>
        <end position="43"/>
    </location>
</feature>
<reference evidence="3 4" key="1">
    <citation type="journal article" date="2021" name="Elife">
        <title>Chloroplast acquisition without the gene transfer in kleptoplastic sea slugs, Plakobranchus ocellatus.</title>
        <authorList>
            <person name="Maeda T."/>
            <person name="Takahashi S."/>
            <person name="Yoshida T."/>
            <person name="Shimamura S."/>
            <person name="Takaki Y."/>
            <person name="Nagai Y."/>
            <person name="Toyoda A."/>
            <person name="Suzuki Y."/>
            <person name="Arimoto A."/>
            <person name="Ishii H."/>
            <person name="Satoh N."/>
            <person name="Nishiyama T."/>
            <person name="Hasebe M."/>
            <person name="Maruyama T."/>
            <person name="Minagawa J."/>
            <person name="Obokata J."/>
            <person name="Shigenobu S."/>
        </authorList>
    </citation>
    <scope>NUCLEOTIDE SEQUENCE [LARGE SCALE GENOMIC DNA]</scope>
</reference>
<comment type="caution">
    <text evidence="3">The sequence shown here is derived from an EMBL/GenBank/DDBJ whole genome shotgun (WGS) entry which is preliminary data.</text>
</comment>
<gene>
    <name evidence="3" type="ORF">PoB_005821900</name>
</gene>
<evidence type="ECO:0000313" key="3">
    <source>
        <dbReference type="EMBL" id="GFO31714.1"/>
    </source>
</evidence>
<organism evidence="3 4">
    <name type="scientific">Plakobranchus ocellatus</name>
    <dbReference type="NCBI Taxonomy" id="259542"/>
    <lineage>
        <taxon>Eukaryota</taxon>
        <taxon>Metazoa</taxon>
        <taxon>Spiralia</taxon>
        <taxon>Lophotrochozoa</taxon>
        <taxon>Mollusca</taxon>
        <taxon>Gastropoda</taxon>
        <taxon>Heterobranchia</taxon>
        <taxon>Euthyneura</taxon>
        <taxon>Panpulmonata</taxon>
        <taxon>Sacoglossa</taxon>
        <taxon>Placobranchoidea</taxon>
        <taxon>Plakobranchidae</taxon>
        <taxon>Plakobranchus</taxon>
    </lineage>
</organism>
<name>A0AAV4CG55_9GAST</name>
<feature type="region of interest" description="Disordered" evidence="1">
    <location>
        <begin position="88"/>
        <end position="129"/>
    </location>
</feature>
<evidence type="ECO:0000259" key="2">
    <source>
        <dbReference type="PROSITE" id="PS00028"/>
    </source>
</evidence>
<dbReference type="Proteomes" id="UP000735302">
    <property type="component" value="Unassembled WGS sequence"/>
</dbReference>
<accession>A0AAV4CG55</accession>
<evidence type="ECO:0000256" key="1">
    <source>
        <dbReference type="SAM" id="MobiDB-lite"/>
    </source>
</evidence>
<proteinExistence type="predicted"/>
<dbReference type="PROSITE" id="PS00028">
    <property type="entry name" value="ZINC_FINGER_C2H2_1"/>
    <property type="match status" value="1"/>
</dbReference>
<evidence type="ECO:0000313" key="4">
    <source>
        <dbReference type="Proteomes" id="UP000735302"/>
    </source>
</evidence>
<dbReference type="InterPro" id="IPR013087">
    <property type="entry name" value="Znf_C2H2_type"/>
</dbReference>
<dbReference type="AlphaFoldDB" id="A0AAV4CG55"/>